<accession>E6X7K5</accession>
<name>E6X7K5_CELAD</name>
<gene>
    <name evidence="1" type="ordered locus">Celal_3450</name>
</gene>
<dbReference type="HOGENOM" id="CLU_215512_1_1_10"/>
<protein>
    <submittedName>
        <fullName evidence="1">Uncharacterized protein</fullName>
    </submittedName>
</protein>
<proteinExistence type="predicted"/>
<dbReference type="Proteomes" id="UP000008634">
    <property type="component" value="Chromosome"/>
</dbReference>
<sequence length="48" mass="5647">MEKIYSENKNKCELAKACPETIQFLMSYSKALDIITYKNNIQFENNLN</sequence>
<reference evidence="1 2" key="1">
    <citation type="journal article" date="2010" name="Stand. Genomic Sci.">
        <title>Complete genome sequence of Cellulophaga algicola type strain (IC166).</title>
        <authorList>
            <person name="Abt B."/>
            <person name="Lu M."/>
            <person name="Misra M."/>
            <person name="Han C."/>
            <person name="Nolan M."/>
            <person name="Lucas S."/>
            <person name="Hammon N."/>
            <person name="Deshpande S."/>
            <person name="Cheng J.F."/>
            <person name="Tapia R."/>
            <person name="Goodwin L."/>
            <person name="Pitluck S."/>
            <person name="Liolios K."/>
            <person name="Pagani I."/>
            <person name="Ivanova N."/>
            <person name="Mavromatis K."/>
            <person name="Ovchinikova G."/>
            <person name="Pati A."/>
            <person name="Chen A."/>
            <person name="Palaniappan K."/>
            <person name="Land M."/>
            <person name="Hauser L."/>
            <person name="Chang Y.J."/>
            <person name="Jeffries C.D."/>
            <person name="Detter J.C."/>
            <person name="Brambilla E."/>
            <person name="Rohde M."/>
            <person name="Tindall B.J."/>
            <person name="Goker M."/>
            <person name="Woyke T."/>
            <person name="Bristow J."/>
            <person name="Eisen J.A."/>
            <person name="Markowitz V."/>
            <person name="Hugenholtz P."/>
            <person name="Kyrpides N.C."/>
            <person name="Klenk H.P."/>
            <person name="Lapidus A."/>
        </authorList>
    </citation>
    <scope>NUCLEOTIDE SEQUENCE [LARGE SCALE GENOMIC DNA]</scope>
    <source>
        <strain evidence="2">DSM 14237 / IC166 / ACAM 630</strain>
    </source>
</reference>
<dbReference type="EMBL" id="CP002453">
    <property type="protein sequence ID" value="ADV50715.1"/>
    <property type="molecule type" value="Genomic_DNA"/>
</dbReference>
<keyword evidence="2" id="KW-1185">Reference proteome</keyword>
<evidence type="ECO:0000313" key="2">
    <source>
        <dbReference type="Proteomes" id="UP000008634"/>
    </source>
</evidence>
<dbReference type="eggNOG" id="ENOG50339JP">
    <property type="taxonomic scope" value="Bacteria"/>
</dbReference>
<dbReference type="KEGG" id="cao:Celal_3450"/>
<evidence type="ECO:0000313" key="1">
    <source>
        <dbReference type="EMBL" id="ADV50715.1"/>
    </source>
</evidence>
<dbReference type="AlphaFoldDB" id="E6X7K5"/>
<organism evidence="1 2">
    <name type="scientific">Cellulophaga algicola (strain DSM 14237 / IC166 / ACAM 630)</name>
    <dbReference type="NCBI Taxonomy" id="688270"/>
    <lineage>
        <taxon>Bacteria</taxon>
        <taxon>Pseudomonadati</taxon>
        <taxon>Bacteroidota</taxon>
        <taxon>Flavobacteriia</taxon>
        <taxon>Flavobacteriales</taxon>
        <taxon>Flavobacteriaceae</taxon>
        <taxon>Cellulophaga</taxon>
    </lineage>
</organism>